<evidence type="ECO:0000256" key="3">
    <source>
        <dbReference type="ARBA" id="ARBA00022475"/>
    </source>
</evidence>
<dbReference type="Pfam" id="PF19300">
    <property type="entry name" value="BPD_transp_1_N"/>
    <property type="match status" value="1"/>
</dbReference>
<keyword evidence="2 7" id="KW-0813">Transport</keyword>
<dbReference type="EMBL" id="LJYW01000001">
    <property type="protein sequence ID" value="KPL53553.1"/>
    <property type="molecule type" value="Genomic_DNA"/>
</dbReference>
<feature type="transmembrane region" description="Helical" evidence="7">
    <location>
        <begin position="182"/>
        <end position="201"/>
    </location>
</feature>
<comment type="caution">
    <text evidence="9">The sequence shown here is derived from an EMBL/GenBank/DDBJ whole genome shotgun (WGS) entry which is preliminary data.</text>
</comment>
<keyword evidence="10" id="KW-1185">Reference proteome</keyword>
<feature type="transmembrane region" description="Helical" evidence="7">
    <location>
        <begin position="9"/>
        <end position="30"/>
    </location>
</feature>
<evidence type="ECO:0000256" key="6">
    <source>
        <dbReference type="ARBA" id="ARBA00023136"/>
    </source>
</evidence>
<evidence type="ECO:0000256" key="4">
    <source>
        <dbReference type="ARBA" id="ARBA00022692"/>
    </source>
</evidence>
<keyword evidence="5 7" id="KW-1133">Transmembrane helix</keyword>
<feature type="transmembrane region" description="Helical" evidence="7">
    <location>
        <begin position="285"/>
        <end position="307"/>
    </location>
</feature>
<comment type="similarity">
    <text evidence="7">Belongs to the binding-protein-dependent transport system permease family.</text>
</comment>
<comment type="subcellular location">
    <subcellularLocation>
        <location evidence="1 7">Cell membrane</location>
        <topology evidence="1 7">Multi-pass membrane protein</topology>
    </subcellularLocation>
</comment>
<dbReference type="AlphaFoldDB" id="A0A0N8GF77"/>
<dbReference type="InterPro" id="IPR045621">
    <property type="entry name" value="BPD_transp_1_N"/>
</dbReference>
<dbReference type="RefSeq" id="WP_054359717.1">
    <property type="nucleotide sequence ID" value="NZ_JAPCYQ010000001.1"/>
</dbReference>
<evidence type="ECO:0000256" key="2">
    <source>
        <dbReference type="ARBA" id="ARBA00022448"/>
    </source>
</evidence>
<reference evidence="9 10" key="1">
    <citation type="submission" date="2015-09" db="EMBL/GenBank/DDBJ databases">
        <authorList>
            <consortium name="Swine Surveillance"/>
        </authorList>
    </citation>
    <scope>NUCLEOTIDE SEQUENCE [LARGE SCALE GENOMIC DNA]</scope>
    <source>
        <strain evidence="9 10">16</strain>
    </source>
</reference>
<evidence type="ECO:0000256" key="7">
    <source>
        <dbReference type="RuleBase" id="RU363032"/>
    </source>
</evidence>
<dbReference type="PANTHER" id="PTHR43163:SF6">
    <property type="entry name" value="DIPEPTIDE TRANSPORT SYSTEM PERMEASE PROTEIN DPPB-RELATED"/>
    <property type="match status" value="1"/>
</dbReference>
<feature type="transmembrane region" description="Helical" evidence="7">
    <location>
        <begin position="144"/>
        <end position="162"/>
    </location>
</feature>
<dbReference type="OrthoDB" id="9805855at2"/>
<dbReference type="PROSITE" id="PS50928">
    <property type="entry name" value="ABC_TM1"/>
    <property type="match status" value="1"/>
</dbReference>
<evidence type="ECO:0000259" key="8">
    <source>
        <dbReference type="PROSITE" id="PS50928"/>
    </source>
</evidence>
<reference evidence="9 10" key="2">
    <citation type="submission" date="2015-10" db="EMBL/GenBank/DDBJ databases">
        <title>Draft Genome Sequence of Prosthecomicrobium hirschii ATCC 27832.</title>
        <authorList>
            <person name="Daniel J."/>
            <person name="Givan S.A."/>
            <person name="Brun Y.V."/>
            <person name="Brown P.J."/>
        </authorList>
    </citation>
    <scope>NUCLEOTIDE SEQUENCE [LARGE SCALE GENOMIC DNA]</scope>
    <source>
        <strain evidence="9 10">16</strain>
    </source>
</reference>
<dbReference type="PANTHER" id="PTHR43163">
    <property type="entry name" value="DIPEPTIDE TRANSPORT SYSTEM PERMEASE PROTEIN DPPB-RELATED"/>
    <property type="match status" value="1"/>
</dbReference>
<keyword evidence="6 7" id="KW-0472">Membrane</keyword>
<dbReference type="SUPFAM" id="SSF161098">
    <property type="entry name" value="MetI-like"/>
    <property type="match status" value="1"/>
</dbReference>
<dbReference type="InterPro" id="IPR000515">
    <property type="entry name" value="MetI-like"/>
</dbReference>
<proteinExistence type="inferred from homology"/>
<feature type="transmembrane region" description="Helical" evidence="7">
    <location>
        <begin position="242"/>
        <end position="265"/>
    </location>
</feature>
<dbReference type="GO" id="GO:0071916">
    <property type="term" value="F:dipeptide transmembrane transporter activity"/>
    <property type="evidence" value="ECO:0007669"/>
    <property type="project" value="TreeGrafter"/>
</dbReference>
<dbReference type="InterPro" id="IPR035906">
    <property type="entry name" value="MetI-like_sf"/>
</dbReference>
<gene>
    <name evidence="9" type="ORF">ABB55_16145</name>
</gene>
<dbReference type="Gene3D" id="1.10.3720.10">
    <property type="entry name" value="MetI-like"/>
    <property type="match status" value="1"/>
</dbReference>
<sequence length="318" mass="34484">MWLYVARRILYAVPIALGVTAFCFALVYLAPGNPLQLLLPPDASAEVIELIKKTYGFDKPIPVQYAIWLGRALTGDLGVSIATNRPVTGEVLGALSNTVILSVAAVILAFSLAFTLGLLAAWFNGRWVDRLVTGFSIVGVSVPNYWLGMVLIIVFAVNMNWLPATGMGSKGSESFRLTDWEQLRHAILPVVTMSMIPLGIIMRTTRSAVSEVLNHDFVQTLRAKGLGEFAVLRHAVRNALPAVLAVMGLQFGYLMGGSILIETIFTWPGTGFLLNKAILTRDIPVLQGTILVLALIFVATNLAVDLIQTAVDPRIKRA</sequence>
<organism evidence="9 10">
    <name type="scientific">Prosthecodimorpha hirschii</name>
    <dbReference type="NCBI Taxonomy" id="665126"/>
    <lineage>
        <taxon>Bacteria</taxon>
        <taxon>Pseudomonadati</taxon>
        <taxon>Pseudomonadota</taxon>
        <taxon>Alphaproteobacteria</taxon>
        <taxon>Hyphomicrobiales</taxon>
        <taxon>Ancalomicrobiaceae</taxon>
        <taxon>Prosthecodimorpha</taxon>
    </lineage>
</organism>
<dbReference type="Proteomes" id="UP000048984">
    <property type="component" value="Unassembled WGS sequence"/>
</dbReference>
<dbReference type="CDD" id="cd06261">
    <property type="entry name" value="TM_PBP2"/>
    <property type="match status" value="1"/>
</dbReference>
<feature type="domain" description="ABC transmembrane type-1" evidence="8">
    <location>
        <begin position="95"/>
        <end position="308"/>
    </location>
</feature>
<evidence type="ECO:0000313" key="10">
    <source>
        <dbReference type="Proteomes" id="UP000048984"/>
    </source>
</evidence>
<keyword evidence="3" id="KW-1003">Cell membrane</keyword>
<dbReference type="STRING" id="665126.ABB55_16145"/>
<name>A0A0N8GF77_9HYPH</name>
<dbReference type="Pfam" id="PF00528">
    <property type="entry name" value="BPD_transp_1"/>
    <property type="match status" value="1"/>
</dbReference>
<feature type="transmembrane region" description="Helical" evidence="7">
    <location>
        <begin position="99"/>
        <end position="123"/>
    </location>
</feature>
<evidence type="ECO:0000256" key="5">
    <source>
        <dbReference type="ARBA" id="ARBA00022989"/>
    </source>
</evidence>
<keyword evidence="4 7" id="KW-0812">Transmembrane</keyword>
<evidence type="ECO:0000256" key="1">
    <source>
        <dbReference type="ARBA" id="ARBA00004651"/>
    </source>
</evidence>
<evidence type="ECO:0000313" key="9">
    <source>
        <dbReference type="EMBL" id="KPL53553.1"/>
    </source>
</evidence>
<accession>A0A0N8GF77</accession>
<dbReference type="GO" id="GO:0005886">
    <property type="term" value="C:plasma membrane"/>
    <property type="evidence" value="ECO:0007669"/>
    <property type="project" value="UniProtKB-SubCell"/>
</dbReference>
<protein>
    <submittedName>
        <fullName evidence="9">ABC transporter permease</fullName>
    </submittedName>
</protein>